<dbReference type="InterPro" id="IPR051029">
    <property type="entry name" value="mRNA_Capping_Enz/RNA_Phosphat"/>
</dbReference>
<dbReference type="InterPro" id="IPR000387">
    <property type="entry name" value="Tyr_Pase_dom"/>
</dbReference>
<comment type="subcellular location">
    <subcellularLocation>
        <location evidence="1">Nucleus</location>
    </subcellularLocation>
</comment>
<keyword evidence="4" id="KW-0808">Transferase</keyword>
<keyword evidence="9" id="KW-0506">mRNA capping</keyword>
<feature type="binding site" evidence="15">
    <location>
        <position position="386"/>
    </location>
    <ligand>
        <name>GTP</name>
        <dbReference type="ChEBI" id="CHEBI:37565"/>
    </ligand>
</feature>
<dbReference type="InterPro" id="IPR001339">
    <property type="entry name" value="mRNA_cap_enzyme_adenylation"/>
</dbReference>
<name>A0A4S4E986_CAMSN</name>
<dbReference type="CDD" id="cd07895">
    <property type="entry name" value="Adenylation_mRNA_capping"/>
    <property type="match status" value="1"/>
</dbReference>
<evidence type="ECO:0000313" key="18">
    <source>
        <dbReference type="Proteomes" id="UP000306102"/>
    </source>
</evidence>
<evidence type="ECO:0000256" key="15">
    <source>
        <dbReference type="PIRSR" id="PIRSR036958-3"/>
    </source>
</evidence>
<evidence type="ECO:0000256" key="5">
    <source>
        <dbReference type="ARBA" id="ARBA00022695"/>
    </source>
</evidence>
<dbReference type="GO" id="GO:0005525">
    <property type="term" value="F:GTP binding"/>
    <property type="evidence" value="ECO:0007669"/>
    <property type="project" value="UniProtKB-KW"/>
</dbReference>
<dbReference type="EMBL" id="SDRB02006393">
    <property type="protein sequence ID" value="THG12683.1"/>
    <property type="molecule type" value="Genomic_DNA"/>
</dbReference>
<dbReference type="InterPro" id="IPR017074">
    <property type="entry name" value="mRNA_cap_enz_bifunc"/>
</dbReference>
<dbReference type="InterPro" id="IPR020422">
    <property type="entry name" value="TYR_PHOSPHATASE_DUAL_dom"/>
</dbReference>
<dbReference type="SUPFAM" id="SSF56091">
    <property type="entry name" value="DNA ligase/mRNA capping enzyme, catalytic domain"/>
    <property type="match status" value="1"/>
</dbReference>
<dbReference type="SUPFAM" id="SSF52799">
    <property type="entry name" value="(Phosphotyrosine protein) phosphatases II"/>
    <property type="match status" value="1"/>
</dbReference>
<dbReference type="CDD" id="cd14502">
    <property type="entry name" value="RNA_5'-triphosphatase"/>
    <property type="match status" value="1"/>
</dbReference>
<keyword evidence="8" id="KW-0904">Protein phosphatase</keyword>
<evidence type="ECO:0000256" key="12">
    <source>
        <dbReference type="ARBA" id="ARBA00044624"/>
    </source>
</evidence>
<keyword evidence="11" id="KW-0539">Nucleus</keyword>
<dbReference type="SMART" id="SM00195">
    <property type="entry name" value="DSPc"/>
    <property type="match status" value="1"/>
</dbReference>
<evidence type="ECO:0000313" key="17">
    <source>
        <dbReference type="EMBL" id="THG12683.1"/>
    </source>
</evidence>
<dbReference type="InterPro" id="IPR013846">
    <property type="entry name" value="mRNA_cap_enzyme_C"/>
</dbReference>
<feature type="domain" description="Tyrosine specific protein phosphatases" evidence="16">
    <location>
        <begin position="180"/>
        <end position="249"/>
    </location>
</feature>
<dbReference type="InterPro" id="IPR016130">
    <property type="entry name" value="Tyr_Pase_AS"/>
</dbReference>
<organism evidence="17 18">
    <name type="scientific">Camellia sinensis var. sinensis</name>
    <name type="common">China tea</name>
    <dbReference type="NCBI Taxonomy" id="542762"/>
    <lineage>
        <taxon>Eukaryota</taxon>
        <taxon>Viridiplantae</taxon>
        <taxon>Streptophyta</taxon>
        <taxon>Embryophyta</taxon>
        <taxon>Tracheophyta</taxon>
        <taxon>Spermatophyta</taxon>
        <taxon>Magnoliopsida</taxon>
        <taxon>eudicotyledons</taxon>
        <taxon>Gunneridae</taxon>
        <taxon>Pentapetalae</taxon>
        <taxon>asterids</taxon>
        <taxon>Ericales</taxon>
        <taxon>Theaceae</taxon>
        <taxon>Camellia</taxon>
    </lineage>
</organism>
<gene>
    <name evidence="17" type="ORF">TEA_026810</name>
</gene>
<dbReference type="PROSITE" id="PS50056">
    <property type="entry name" value="TYR_PHOSPHATASE_2"/>
    <property type="match status" value="1"/>
</dbReference>
<dbReference type="PANTHER" id="PTHR10367">
    <property type="entry name" value="MRNA-CAPPING ENZYME"/>
    <property type="match status" value="1"/>
</dbReference>
<dbReference type="Pfam" id="PF00782">
    <property type="entry name" value="DSPc"/>
    <property type="match status" value="1"/>
</dbReference>
<evidence type="ECO:0000256" key="2">
    <source>
        <dbReference type="ARBA" id="ARBA00012475"/>
    </source>
</evidence>
<dbReference type="Pfam" id="PF01331">
    <property type="entry name" value="mRNA_cap_enzyme"/>
    <property type="match status" value="2"/>
</dbReference>
<evidence type="ECO:0000256" key="9">
    <source>
        <dbReference type="ARBA" id="ARBA00023042"/>
    </source>
</evidence>
<sequence>MDLNASLPSEEYERIHKEHIEKQSAGRKLGLAATETLHQEREERHRRLKREFPDKGPMHVVQSSTRNSGFQMRNHRAFDQNSLPPGWLDCPAYGNEIGGIIPSKVPLGESFNEYIHPEKRYSSRQVIHQQRQLGRELGLVIDLTNTSRYYPESDWIGKGIEYVKIKCQGRDSVPDNASVDKFVYEVLQFRSQQMHLNKIILVHCTHGHNRTGYMIVHFLVRTESISVTEAIEKFSRARHPGIYKRDYIDGLYSFHNEQKPEFVVCPQTPEWKRSSDLDINHRSVPDQDDDGASILHENLVRNEVMTNDDVLGDSIPFEKLQTMRQFCYQALKLNLRTKLSLCQQGPKTFAIGAKVEVGPLEQKSKDNLQLLRQRYYYATWKADGTRYMMLITWDGCYVIDRNFCFRKVELRFPCKSTNKRPFSERWTILENEVIKPRNSERDFLYKSRNPYYRYDLESFRVRRKDFYLLSTVTKLLKEFIPRLSHAADGLIFQGWDDPYVPRTHEGLLKWKYPEMNSVDFLYEFVAVDNRQLLFLNERGKKKLMEGNRVVFKDASAISSYSGKIIECSWDAEEGVWVCMRIRPDKSTPNEFNTYKKVMRSIKDNITEEVLFNEIREIIRLPMYADRIQNDCRAFTSAARRR</sequence>
<keyword evidence="10 15" id="KW-0342">GTP-binding</keyword>
<dbReference type="InterPro" id="IPR000340">
    <property type="entry name" value="Dual-sp_phosphatase_cat-dom"/>
</dbReference>
<dbReference type="Gene3D" id="3.30.470.30">
    <property type="entry name" value="DNA ligase/mRNA capping enzyme"/>
    <property type="match status" value="2"/>
</dbReference>
<evidence type="ECO:0000256" key="14">
    <source>
        <dbReference type="PIRSR" id="PIRSR036958-2"/>
    </source>
</evidence>
<comment type="caution">
    <text evidence="17">The sequence shown here is derived from an EMBL/GenBank/DDBJ whole genome shotgun (WGS) entry which is preliminary data.</text>
</comment>
<dbReference type="InterPro" id="IPR012340">
    <property type="entry name" value="NA-bd_OB-fold"/>
</dbReference>
<dbReference type="GO" id="GO:0006370">
    <property type="term" value="P:7-methylguanosine mRNA capping"/>
    <property type="evidence" value="ECO:0007669"/>
    <property type="project" value="UniProtKB-KW"/>
</dbReference>
<evidence type="ECO:0000256" key="11">
    <source>
        <dbReference type="ARBA" id="ARBA00023242"/>
    </source>
</evidence>
<dbReference type="Pfam" id="PF03919">
    <property type="entry name" value="mRNA_cap_C"/>
    <property type="match status" value="1"/>
</dbReference>
<dbReference type="PANTHER" id="PTHR10367:SF17">
    <property type="entry name" value="MRNA-CAPPING ENZYME"/>
    <property type="match status" value="1"/>
</dbReference>
<keyword evidence="6 15" id="KW-0547">Nucleotide-binding</keyword>
<reference evidence="17 18" key="1">
    <citation type="journal article" date="2018" name="Proc. Natl. Acad. Sci. U.S.A.">
        <title>Draft genome sequence of Camellia sinensis var. sinensis provides insights into the evolution of the tea genome and tea quality.</title>
        <authorList>
            <person name="Wei C."/>
            <person name="Yang H."/>
            <person name="Wang S."/>
            <person name="Zhao J."/>
            <person name="Liu C."/>
            <person name="Gao L."/>
            <person name="Xia E."/>
            <person name="Lu Y."/>
            <person name="Tai Y."/>
            <person name="She G."/>
            <person name="Sun J."/>
            <person name="Cao H."/>
            <person name="Tong W."/>
            <person name="Gao Q."/>
            <person name="Li Y."/>
            <person name="Deng W."/>
            <person name="Jiang X."/>
            <person name="Wang W."/>
            <person name="Chen Q."/>
            <person name="Zhang S."/>
            <person name="Li H."/>
            <person name="Wu J."/>
            <person name="Wang P."/>
            <person name="Li P."/>
            <person name="Shi C."/>
            <person name="Zheng F."/>
            <person name="Jian J."/>
            <person name="Huang B."/>
            <person name="Shan D."/>
            <person name="Shi M."/>
            <person name="Fang C."/>
            <person name="Yue Y."/>
            <person name="Li F."/>
            <person name="Li D."/>
            <person name="Wei S."/>
            <person name="Han B."/>
            <person name="Jiang C."/>
            <person name="Yin Y."/>
            <person name="Xia T."/>
            <person name="Zhang Z."/>
            <person name="Bennetzen J.L."/>
            <person name="Zhao S."/>
            <person name="Wan X."/>
        </authorList>
    </citation>
    <scope>NUCLEOTIDE SEQUENCE [LARGE SCALE GENOMIC DNA]</scope>
    <source>
        <strain evidence="18">cv. Shuchazao</strain>
        <tissue evidence="17">Leaf</tissue>
    </source>
</reference>
<evidence type="ECO:0000259" key="16">
    <source>
        <dbReference type="PROSITE" id="PS50056"/>
    </source>
</evidence>
<dbReference type="GO" id="GO:0005634">
    <property type="term" value="C:nucleus"/>
    <property type="evidence" value="ECO:0007669"/>
    <property type="project" value="UniProtKB-SubCell"/>
</dbReference>
<dbReference type="InterPro" id="IPR029021">
    <property type="entry name" value="Prot-tyrosine_phosphatase-like"/>
</dbReference>
<evidence type="ECO:0000256" key="1">
    <source>
        <dbReference type="ARBA" id="ARBA00004123"/>
    </source>
</evidence>
<dbReference type="PROSITE" id="PS00383">
    <property type="entry name" value="TYR_PHOSPHATASE_1"/>
    <property type="match status" value="1"/>
</dbReference>
<evidence type="ECO:0000256" key="3">
    <source>
        <dbReference type="ARBA" id="ARBA00022664"/>
    </source>
</evidence>
<keyword evidence="5" id="KW-0548">Nucleotidyltransferase</keyword>
<dbReference type="Proteomes" id="UP000306102">
    <property type="component" value="Unassembled WGS sequence"/>
</dbReference>
<dbReference type="AlphaFoldDB" id="A0A4S4E986"/>
<dbReference type="FunFam" id="2.40.50.140:FF:000188">
    <property type="entry name" value="mRNA capping enzyme family protein"/>
    <property type="match status" value="1"/>
</dbReference>
<feature type="binding site" evidence="15">
    <location>
        <begin position="509"/>
        <end position="511"/>
    </location>
    <ligand>
        <name>GTP</name>
        <dbReference type="ChEBI" id="CHEBI:37565"/>
    </ligand>
</feature>
<dbReference type="Gene3D" id="3.90.190.10">
    <property type="entry name" value="Protein tyrosine phosphatase superfamily"/>
    <property type="match status" value="1"/>
</dbReference>
<dbReference type="GO" id="GO:0004484">
    <property type="term" value="F:mRNA guanylyltransferase activity"/>
    <property type="evidence" value="ECO:0007669"/>
    <property type="project" value="UniProtKB-EC"/>
</dbReference>
<feature type="active site" description="Phosphocysteine intermediate" evidence="13">
    <location>
        <position position="204"/>
    </location>
</feature>
<comment type="catalytic activity">
    <reaction evidence="12">
        <text>a 5'-end diphospho-ribonucleoside in mRNA + GTP + H(+) = a 5'-end (5'-triphosphoguanosine)-ribonucleoside in mRNA + diphosphate</text>
        <dbReference type="Rhea" id="RHEA:67012"/>
        <dbReference type="Rhea" id="RHEA-COMP:17165"/>
        <dbReference type="Rhea" id="RHEA-COMP:17166"/>
        <dbReference type="ChEBI" id="CHEBI:15378"/>
        <dbReference type="ChEBI" id="CHEBI:33019"/>
        <dbReference type="ChEBI" id="CHEBI:37565"/>
        <dbReference type="ChEBI" id="CHEBI:167616"/>
        <dbReference type="ChEBI" id="CHEBI:167617"/>
        <dbReference type="EC" id="2.7.7.50"/>
    </reaction>
    <physiologicalReaction direction="left-to-right" evidence="12">
        <dbReference type="Rhea" id="RHEA:67013"/>
    </physiologicalReaction>
</comment>
<keyword evidence="18" id="KW-1185">Reference proteome</keyword>
<feature type="active site" description="N6-GMP-lysine intermediate" evidence="14">
    <location>
        <position position="381"/>
    </location>
</feature>
<dbReference type="GO" id="GO:0140818">
    <property type="term" value="F:mRNA 5'-triphosphate monophosphatase activity"/>
    <property type="evidence" value="ECO:0007669"/>
    <property type="project" value="InterPro"/>
</dbReference>
<dbReference type="FunFam" id="3.90.190.10:FF:000055">
    <property type="entry name" value="mRNA capping enzyme family protein"/>
    <property type="match status" value="1"/>
</dbReference>
<dbReference type="GO" id="GO:0005524">
    <property type="term" value="F:ATP binding"/>
    <property type="evidence" value="ECO:0007669"/>
    <property type="project" value="InterPro"/>
</dbReference>
<dbReference type="PIRSF" id="PIRSF036958">
    <property type="entry name" value="mRNA_capping_HCE"/>
    <property type="match status" value="1"/>
</dbReference>
<protein>
    <recommendedName>
        <fullName evidence="2">mRNA guanylyltransferase</fullName>
        <ecNumber evidence="2">2.7.7.50</ecNumber>
    </recommendedName>
</protein>
<feature type="binding site" evidence="15">
    <location>
        <position position="401"/>
    </location>
    <ligand>
        <name>GTP</name>
        <dbReference type="ChEBI" id="CHEBI:37565"/>
    </ligand>
</feature>
<dbReference type="EC" id="2.7.7.50" evidence="2"/>
<accession>A0A4S4E986</accession>
<dbReference type="Gene3D" id="2.40.50.140">
    <property type="entry name" value="Nucleic acid-binding proteins"/>
    <property type="match status" value="1"/>
</dbReference>
<evidence type="ECO:0000256" key="6">
    <source>
        <dbReference type="ARBA" id="ARBA00022741"/>
    </source>
</evidence>
<dbReference type="STRING" id="542762.A0A4S4E986"/>
<keyword evidence="3" id="KW-0507">mRNA processing</keyword>
<evidence type="ECO:0000256" key="4">
    <source>
        <dbReference type="ARBA" id="ARBA00022679"/>
    </source>
</evidence>
<proteinExistence type="predicted"/>
<feature type="binding site" evidence="15">
    <location>
        <begin position="580"/>
        <end position="585"/>
    </location>
    <ligand>
        <name>GTP</name>
        <dbReference type="ChEBI" id="CHEBI:37565"/>
    </ligand>
</feature>
<dbReference type="GO" id="GO:0004721">
    <property type="term" value="F:phosphoprotein phosphatase activity"/>
    <property type="evidence" value="ECO:0007669"/>
    <property type="project" value="UniProtKB-KW"/>
</dbReference>
<keyword evidence="7" id="KW-0378">Hydrolase</keyword>
<evidence type="ECO:0000256" key="13">
    <source>
        <dbReference type="PIRSR" id="PIRSR036958-1"/>
    </source>
</evidence>
<evidence type="ECO:0000256" key="8">
    <source>
        <dbReference type="ARBA" id="ARBA00022912"/>
    </source>
</evidence>
<evidence type="ECO:0000256" key="10">
    <source>
        <dbReference type="ARBA" id="ARBA00023134"/>
    </source>
</evidence>
<evidence type="ECO:0000256" key="7">
    <source>
        <dbReference type="ARBA" id="ARBA00022801"/>
    </source>
</evidence>
<dbReference type="SUPFAM" id="SSF50249">
    <property type="entry name" value="Nucleic acid-binding proteins"/>
    <property type="match status" value="1"/>
</dbReference>